<dbReference type="EMBL" id="QSRJ01000002">
    <property type="protein sequence ID" value="RGL11674.1"/>
    <property type="molecule type" value="Genomic_DNA"/>
</dbReference>
<name>A0A3E4QXW9_9ACTN</name>
<reference evidence="2 3" key="1">
    <citation type="submission" date="2018-08" db="EMBL/GenBank/DDBJ databases">
        <title>A genome reference for cultivated species of the human gut microbiota.</title>
        <authorList>
            <person name="Zou Y."/>
            <person name="Xue W."/>
            <person name="Luo G."/>
        </authorList>
    </citation>
    <scope>NUCLEOTIDE SEQUENCE [LARGE SCALE GENOMIC DNA]</scope>
    <source>
        <strain evidence="2 3">TF08-14</strain>
    </source>
</reference>
<accession>A0A3E4QXW9</accession>
<proteinExistence type="predicted"/>
<evidence type="ECO:0000313" key="3">
    <source>
        <dbReference type="Proteomes" id="UP000260943"/>
    </source>
</evidence>
<dbReference type="Pfam" id="PF04230">
    <property type="entry name" value="PS_pyruv_trans"/>
    <property type="match status" value="1"/>
</dbReference>
<keyword evidence="2" id="KW-0808">Transferase</keyword>
<dbReference type="Proteomes" id="UP000260943">
    <property type="component" value="Unassembled WGS sequence"/>
</dbReference>
<dbReference type="RefSeq" id="WP_117679022.1">
    <property type="nucleotide sequence ID" value="NZ_QSRJ01000002.1"/>
</dbReference>
<comment type="caution">
    <text evidence="2">The sequence shown here is derived from an EMBL/GenBank/DDBJ whole genome shotgun (WGS) entry which is preliminary data.</text>
</comment>
<feature type="domain" description="Polysaccharide pyruvyl transferase" evidence="1">
    <location>
        <begin position="22"/>
        <end position="318"/>
    </location>
</feature>
<evidence type="ECO:0000313" key="2">
    <source>
        <dbReference type="EMBL" id="RGL11674.1"/>
    </source>
</evidence>
<gene>
    <name evidence="2" type="ORF">DXC81_02505</name>
</gene>
<organism evidence="2 3">
    <name type="scientific">Collinsella tanakaei</name>
    <dbReference type="NCBI Taxonomy" id="626935"/>
    <lineage>
        <taxon>Bacteria</taxon>
        <taxon>Bacillati</taxon>
        <taxon>Actinomycetota</taxon>
        <taxon>Coriobacteriia</taxon>
        <taxon>Coriobacteriales</taxon>
        <taxon>Coriobacteriaceae</taxon>
        <taxon>Collinsella</taxon>
    </lineage>
</organism>
<dbReference type="InterPro" id="IPR007345">
    <property type="entry name" value="Polysacch_pyruvyl_Trfase"/>
</dbReference>
<sequence length="383" mass="42522">MLLNGRDNGRAIGIITLSGDFNYGNKLQLFATSNIYRNLGYRPIYLSFNHKEPLAAHPKRLLKSVVRGKETESVYPFLDARGQAFSRFGAGIETRKILSVVDVCADEFSYFAVGSDQVWNPCYAWQNSLYSGIDRAYHAFVDPHARKESLDWYFLRFARREQRLTTAPSIGLDTLNSRQSKWLAEGLSGFNNLSIRESRGAEIIEELTGKKALVVCDPTLAVPKPVWLEVSNDEVTPREPYVFSYVLGSHSGDYEKVIHSATRGGELPVVSLSDRNDEGEPGAGPAEFISLISRASHVVTDSFHASVFSAIMETPLTIIQRADGGGSMFSRLTSLSEALGIQGKIYDGKDIDFSVASDYENVAEAIERQRSAFMEYLKGCLND</sequence>
<protein>
    <submittedName>
        <fullName evidence="2">Polysaccharide pyruvyl transferase family protein</fullName>
    </submittedName>
</protein>
<dbReference type="GO" id="GO:0016740">
    <property type="term" value="F:transferase activity"/>
    <property type="evidence" value="ECO:0007669"/>
    <property type="project" value="UniProtKB-KW"/>
</dbReference>
<evidence type="ECO:0000259" key="1">
    <source>
        <dbReference type="Pfam" id="PF04230"/>
    </source>
</evidence>
<dbReference type="AlphaFoldDB" id="A0A3E4QXW9"/>